<feature type="compositionally biased region" description="Low complexity" evidence="1">
    <location>
        <begin position="51"/>
        <end position="73"/>
    </location>
</feature>
<name>G7GL06_9ACTN</name>
<keyword evidence="3" id="KW-1185">Reference proteome</keyword>
<accession>G7GL06</accession>
<sequence>MWWVLISIAAVLVIAWATTLSGSLDFRRREIDAAIDLRRRQEAQRARHEAASALPHTTTARPQRATTPSPRRQLPMIRPATIYR</sequence>
<dbReference type="Proteomes" id="UP000006023">
    <property type="component" value="Unassembled WGS sequence"/>
</dbReference>
<organism evidence="2 3">
    <name type="scientific">Gordonia amarae NBRC 15530</name>
    <dbReference type="NCBI Taxonomy" id="1075090"/>
    <lineage>
        <taxon>Bacteria</taxon>
        <taxon>Bacillati</taxon>
        <taxon>Actinomycetota</taxon>
        <taxon>Actinomycetes</taxon>
        <taxon>Mycobacteriales</taxon>
        <taxon>Gordoniaceae</taxon>
        <taxon>Gordonia</taxon>
    </lineage>
</organism>
<dbReference type="STRING" id="1075090.GOAMR_18_00030"/>
<evidence type="ECO:0000313" key="2">
    <source>
        <dbReference type="EMBL" id="GAB04281.1"/>
    </source>
</evidence>
<protein>
    <submittedName>
        <fullName evidence="2">Uncharacterized protein</fullName>
    </submittedName>
</protein>
<feature type="region of interest" description="Disordered" evidence="1">
    <location>
        <begin position="42"/>
        <end position="84"/>
    </location>
</feature>
<proteinExistence type="predicted"/>
<comment type="caution">
    <text evidence="2">The sequence shown here is derived from an EMBL/GenBank/DDBJ whole genome shotgun (WGS) entry which is preliminary data.</text>
</comment>
<evidence type="ECO:0000256" key="1">
    <source>
        <dbReference type="SAM" id="MobiDB-lite"/>
    </source>
</evidence>
<dbReference type="AlphaFoldDB" id="G7GL06"/>
<evidence type="ECO:0000313" key="3">
    <source>
        <dbReference type="Proteomes" id="UP000006023"/>
    </source>
</evidence>
<dbReference type="EMBL" id="BAED01000018">
    <property type="protein sequence ID" value="GAB04281.1"/>
    <property type="molecule type" value="Genomic_DNA"/>
</dbReference>
<gene>
    <name evidence="2" type="ORF">GOAMR_18_00030</name>
</gene>
<reference evidence="2 3" key="1">
    <citation type="submission" date="2011-11" db="EMBL/GenBank/DDBJ databases">
        <title>Whole genome shotgun sequence of Gordonia amarae NBRC 15530.</title>
        <authorList>
            <person name="Takarada H."/>
            <person name="Hosoyama A."/>
            <person name="Tsuchikane K."/>
            <person name="Katsumata H."/>
            <person name="Yamazaki S."/>
            <person name="Fujita N."/>
        </authorList>
    </citation>
    <scope>NUCLEOTIDE SEQUENCE [LARGE SCALE GENOMIC DNA]</scope>
    <source>
        <strain evidence="2 3">NBRC 15530</strain>
    </source>
</reference>